<comment type="similarity">
    <text evidence="1">Belongs to the bacterial solute-binding protein 1 family.</text>
</comment>
<reference evidence="6" key="1">
    <citation type="journal article" date="2014" name="Int. J. Syst. Evol. Microbiol.">
        <title>Complete genome sequence of Corynebacterium casei LMG S-19264T (=DSM 44701T), isolated from a smear-ripened cheese.</title>
        <authorList>
            <consortium name="US DOE Joint Genome Institute (JGI-PGF)"/>
            <person name="Walter F."/>
            <person name="Albersmeier A."/>
            <person name="Kalinowski J."/>
            <person name="Ruckert C."/>
        </authorList>
    </citation>
    <scope>NUCLEOTIDE SEQUENCE</scope>
    <source>
        <strain evidence="6">CGMCC 1.15388</strain>
    </source>
</reference>
<dbReference type="EMBL" id="BMIS01000006">
    <property type="protein sequence ID" value="GGE69518.1"/>
    <property type="molecule type" value="Genomic_DNA"/>
</dbReference>
<keyword evidence="4 5" id="KW-0732">Signal</keyword>
<dbReference type="RefSeq" id="WP_188684495.1">
    <property type="nucleotide sequence ID" value="NZ_BMIS01000006.1"/>
</dbReference>
<dbReference type="Proteomes" id="UP000633136">
    <property type="component" value="Unassembled WGS sequence"/>
</dbReference>
<name>A0A917EP30_9MICC</name>
<comment type="caution">
    <text evidence="6">The sequence shown here is derived from an EMBL/GenBank/DDBJ whole genome shotgun (WGS) entry which is preliminary data.</text>
</comment>
<gene>
    <name evidence="6" type="ORF">GCM10011401_16080</name>
</gene>
<feature type="chain" id="PRO_5038518365" evidence="5">
    <location>
        <begin position="22"/>
        <end position="400"/>
    </location>
</feature>
<dbReference type="GO" id="GO:0015768">
    <property type="term" value="P:maltose transport"/>
    <property type="evidence" value="ECO:0007669"/>
    <property type="project" value="TreeGrafter"/>
</dbReference>
<keyword evidence="7" id="KW-1185">Reference proteome</keyword>
<dbReference type="GO" id="GO:0015144">
    <property type="term" value="F:carbohydrate transmembrane transporter activity"/>
    <property type="evidence" value="ECO:0007669"/>
    <property type="project" value="InterPro"/>
</dbReference>
<dbReference type="Pfam" id="PF13416">
    <property type="entry name" value="SBP_bac_8"/>
    <property type="match status" value="1"/>
</dbReference>
<dbReference type="GO" id="GO:0042956">
    <property type="term" value="P:maltodextrin transmembrane transport"/>
    <property type="evidence" value="ECO:0007669"/>
    <property type="project" value="TreeGrafter"/>
</dbReference>
<reference evidence="6" key="2">
    <citation type="submission" date="2020-09" db="EMBL/GenBank/DDBJ databases">
        <authorList>
            <person name="Sun Q."/>
            <person name="Zhou Y."/>
        </authorList>
    </citation>
    <scope>NUCLEOTIDE SEQUENCE</scope>
    <source>
        <strain evidence="6">CGMCC 1.15388</strain>
    </source>
</reference>
<dbReference type="PROSITE" id="PS51257">
    <property type="entry name" value="PROKAR_LIPOPROTEIN"/>
    <property type="match status" value="1"/>
</dbReference>
<dbReference type="GO" id="GO:0055052">
    <property type="term" value="C:ATP-binding cassette (ABC) transporter complex, substrate-binding subunit-containing"/>
    <property type="evidence" value="ECO:0007669"/>
    <property type="project" value="TreeGrafter"/>
</dbReference>
<dbReference type="PRINTS" id="PR00181">
    <property type="entry name" value="MALTOSEBP"/>
</dbReference>
<evidence type="ECO:0000256" key="2">
    <source>
        <dbReference type="ARBA" id="ARBA00022448"/>
    </source>
</evidence>
<evidence type="ECO:0000256" key="4">
    <source>
        <dbReference type="ARBA" id="ARBA00022729"/>
    </source>
</evidence>
<sequence length="400" mass="43282">MQRGIVAASAAAALLALSSCAGDGVALEDQSRSLTVWVDDDRQEPVTRAVEQFTADTGVEVEIVLRNYEEIRNDFISQVPTGEGPDITVGANDWLGELALNGVISPIEPGEMTEEMEPVSLEAFTYEGQIWAVPYAIENLALIRNTEMTDVTPETWDEAVEVGEELDADYPILLQMDTEGDPYNMYPMQTSFGAEVFERTEDGSYEPQMAMGGEPGAEFAEWLQTQGEAGVLDTTVTFDIAQEAFANGESPYLISGPWALPEVEHLDVAVEPIPRPGDQEAVPFVGAQGFYISSQTESPLLATELVTDYLASHEAQVSMFEAGGRTPALLSAAEVAAEDPRMDGFAQVGAEGLPMPGIPEMAIVFDYWGVAHAQIVDGRSQDPAVTWEQTVDTIQSQLDD</sequence>
<dbReference type="GO" id="GO:1901982">
    <property type="term" value="F:maltose binding"/>
    <property type="evidence" value="ECO:0007669"/>
    <property type="project" value="TreeGrafter"/>
</dbReference>
<organism evidence="6 7">
    <name type="scientific">Nesterenkonia cremea</name>
    <dbReference type="NCBI Taxonomy" id="1882340"/>
    <lineage>
        <taxon>Bacteria</taxon>
        <taxon>Bacillati</taxon>
        <taxon>Actinomycetota</taxon>
        <taxon>Actinomycetes</taxon>
        <taxon>Micrococcales</taxon>
        <taxon>Micrococcaceae</taxon>
        <taxon>Nesterenkonia</taxon>
    </lineage>
</organism>
<dbReference type="PANTHER" id="PTHR30061:SF50">
    <property type="entry name" value="MALTOSE_MALTODEXTRIN-BINDING PERIPLASMIC PROTEIN"/>
    <property type="match status" value="1"/>
</dbReference>
<keyword evidence="3" id="KW-0762">Sugar transport</keyword>
<proteinExistence type="inferred from homology"/>
<dbReference type="Gene3D" id="3.40.190.10">
    <property type="entry name" value="Periplasmic binding protein-like II"/>
    <property type="match status" value="2"/>
</dbReference>
<evidence type="ECO:0000313" key="6">
    <source>
        <dbReference type="EMBL" id="GGE69518.1"/>
    </source>
</evidence>
<dbReference type="InterPro" id="IPR006059">
    <property type="entry name" value="SBP"/>
</dbReference>
<evidence type="ECO:0000313" key="7">
    <source>
        <dbReference type="Proteomes" id="UP000633136"/>
    </source>
</evidence>
<dbReference type="PANTHER" id="PTHR30061">
    <property type="entry name" value="MALTOSE-BINDING PERIPLASMIC PROTEIN"/>
    <property type="match status" value="1"/>
</dbReference>
<dbReference type="SUPFAM" id="SSF53850">
    <property type="entry name" value="Periplasmic binding protein-like II"/>
    <property type="match status" value="1"/>
</dbReference>
<dbReference type="InterPro" id="IPR006060">
    <property type="entry name" value="Maltose/Cyclodextrin-bd"/>
</dbReference>
<protein>
    <submittedName>
        <fullName evidence="6">Sugar ABC transporter substrate-binding protein</fullName>
    </submittedName>
</protein>
<feature type="signal peptide" evidence="5">
    <location>
        <begin position="1"/>
        <end position="21"/>
    </location>
</feature>
<evidence type="ECO:0000256" key="3">
    <source>
        <dbReference type="ARBA" id="ARBA00022597"/>
    </source>
</evidence>
<evidence type="ECO:0000256" key="1">
    <source>
        <dbReference type="ARBA" id="ARBA00008520"/>
    </source>
</evidence>
<keyword evidence="2" id="KW-0813">Transport</keyword>
<dbReference type="AlphaFoldDB" id="A0A917EP30"/>
<evidence type="ECO:0000256" key="5">
    <source>
        <dbReference type="SAM" id="SignalP"/>
    </source>
</evidence>
<accession>A0A917EP30</accession>